<dbReference type="eggNOG" id="COG1408">
    <property type="taxonomic scope" value="Bacteria"/>
</dbReference>
<dbReference type="RefSeq" id="WP_013033513.1">
    <property type="nucleotide sequence ID" value="NC_013960.1"/>
</dbReference>
<dbReference type="STRING" id="472759.Nhal_2574"/>
<dbReference type="PANTHER" id="PTHR31302:SF31">
    <property type="entry name" value="PHOSPHODIESTERASE YAEI"/>
    <property type="match status" value="1"/>
</dbReference>
<dbReference type="GO" id="GO:0046872">
    <property type="term" value="F:metal ion binding"/>
    <property type="evidence" value="ECO:0007669"/>
    <property type="project" value="UniProtKB-KW"/>
</dbReference>
<gene>
    <name evidence="4" type="ordered locus">Nhal_2574</name>
</gene>
<evidence type="ECO:0000313" key="5">
    <source>
        <dbReference type="Proteomes" id="UP000001844"/>
    </source>
</evidence>
<keyword evidence="1" id="KW-0479">Metal-binding</keyword>
<accession>D5BWJ6</accession>
<dbReference type="HOGENOM" id="CLU_025443_3_0_6"/>
<evidence type="ECO:0000313" key="4">
    <source>
        <dbReference type="EMBL" id="ADE15653.1"/>
    </source>
</evidence>
<name>D5BWJ6_NITHN</name>
<protein>
    <submittedName>
        <fullName evidence="4">Metallophosphoesterase</fullName>
    </submittedName>
</protein>
<organism evidence="4 5">
    <name type="scientific">Nitrosococcus halophilus (strain Nc4)</name>
    <dbReference type="NCBI Taxonomy" id="472759"/>
    <lineage>
        <taxon>Bacteria</taxon>
        <taxon>Pseudomonadati</taxon>
        <taxon>Pseudomonadota</taxon>
        <taxon>Gammaproteobacteria</taxon>
        <taxon>Chromatiales</taxon>
        <taxon>Chromatiaceae</taxon>
        <taxon>Nitrosococcus</taxon>
    </lineage>
</organism>
<dbReference type="GO" id="GO:0009245">
    <property type="term" value="P:lipid A biosynthetic process"/>
    <property type="evidence" value="ECO:0007669"/>
    <property type="project" value="TreeGrafter"/>
</dbReference>
<evidence type="ECO:0000259" key="3">
    <source>
        <dbReference type="Pfam" id="PF00149"/>
    </source>
</evidence>
<sequence>MKQRNDKYAPSAWAGVVANGVSSAEEILPLEQEETWVLKQLEQRVGPLHLKQRLGIEGDHETHVFSQGRNFFHIENWYSVHSFIRMTLRCLALHRRGKRNALAIQVRHNEISLRGLPPSFEGYTLLHLSDLHLDMNGQLPHALIEQVQKVEYDLCVITGDLRAKTYGPYQSVIEAMEQLRPHLKVPIYGVLGNHDTIRMVPGLEAMGVRVLLNESVAIERDGAAFYLAGVDDPHYYCADNLEKACAEIPESASRILLAHSPEIYKRAAHCGFDVMFCGHTHGGQICLPGGIPIMVNARCPRRICAGPWRYHQMQGYTSVGSGVCVVDVRLNCPPEITLHRLCCA</sequence>
<dbReference type="InterPro" id="IPR051158">
    <property type="entry name" value="Metallophosphoesterase_sf"/>
</dbReference>
<proteinExistence type="predicted"/>
<dbReference type="OrthoDB" id="9780884at2"/>
<dbReference type="GO" id="GO:0016020">
    <property type="term" value="C:membrane"/>
    <property type="evidence" value="ECO:0007669"/>
    <property type="project" value="GOC"/>
</dbReference>
<dbReference type="EMBL" id="CP001798">
    <property type="protein sequence ID" value="ADE15653.1"/>
    <property type="molecule type" value="Genomic_DNA"/>
</dbReference>
<dbReference type="PANTHER" id="PTHR31302">
    <property type="entry name" value="TRANSMEMBRANE PROTEIN WITH METALLOPHOSPHOESTERASE DOMAIN-RELATED"/>
    <property type="match status" value="1"/>
</dbReference>
<keyword evidence="2" id="KW-0378">Hydrolase</keyword>
<reference evidence="5" key="1">
    <citation type="submission" date="2010-04" db="EMBL/GenBank/DDBJ databases">
        <title>Complete genome sequence of Nitrosococcus halophilus Nc4, a salt-adapted, aerobic obligate ammonia-oxidizing sulfur purple bacterium.</title>
        <authorList>
            <consortium name="US DOE Joint Genome Institute"/>
            <person name="Campbell M.A."/>
            <person name="Malfatti S.A."/>
            <person name="Chain P.S.G."/>
            <person name="Heidelberg J.F."/>
            <person name="Ward B.B."/>
            <person name="Klotz M.G."/>
        </authorList>
    </citation>
    <scope>NUCLEOTIDE SEQUENCE [LARGE SCALE GENOMIC DNA]</scope>
    <source>
        <strain evidence="5">Nc4</strain>
    </source>
</reference>
<feature type="domain" description="Calcineurin-like phosphoesterase" evidence="3">
    <location>
        <begin position="124"/>
        <end position="282"/>
    </location>
</feature>
<evidence type="ECO:0000256" key="1">
    <source>
        <dbReference type="ARBA" id="ARBA00022723"/>
    </source>
</evidence>
<keyword evidence="5" id="KW-1185">Reference proteome</keyword>
<dbReference type="Gene3D" id="3.60.21.10">
    <property type="match status" value="1"/>
</dbReference>
<dbReference type="KEGG" id="nhl:Nhal_2574"/>
<dbReference type="AlphaFoldDB" id="D5BWJ6"/>
<dbReference type="InterPro" id="IPR004843">
    <property type="entry name" value="Calcineurin-like_PHP"/>
</dbReference>
<dbReference type="Pfam" id="PF00149">
    <property type="entry name" value="Metallophos"/>
    <property type="match status" value="1"/>
</dbReference>
<dbReference type="InterPro" id="IPR029052">
    <property type="entry name" value="Metallo-depent_PP-like"/>
</dbReference>
<evidence type="ECO:0000256" key="2">
    <source>
        <dbReference type="ARBA" id="ARBA00022801"/>
    </source>
</evidence>
<dbReference type="GO" id="GO:0008758">
    <property type="term" value="F:UDP-2,3-diacylglucosamine hydrolase activity"/>
    <property type="evidence" value="ECO:0007669"/>
    <property type="project" value="TreeGrafter"/>
</dbReference>
<dbReference type="Proteomes" id="UP000001844">
    <property type="component" value="Chromosome"/>
</dbReference>
<dbReference type="SUPFAM" id="SSF56300">
    <property type="entry name" value="Metallo-dependent phosphatases"/>
    <property type="match status" value="1"/>
</dbReference>